<name>A0A9X0MJS4_BACCE</name>
<reference evidence="1 2" key="1">
    <citation type="submission" date="2015-12" db="EMBL/GenBank/DDBJ databases">
        <title>Bacillus cereus Group isolate.</title>
        <authorList>
            <person name="Kovac J."/>
        </authorList>
    </citation>
    <scope>NUCLEOTIDE SEQUENCE [LARGE SCALE GENOMIC DNA]</scope>
    <source>
        <strain evidence="1 2">FSL K6-0073</strain>
    </source>
</reference>
<comment type="caution">
    <text evidence="1">The sequence shown here is derived from an EMBL/GenBank/DDBJ whole genome shotgun (WGS) entry which is preliminary data.</text>
</comment>
<dbReference type="AlphaFoldDB" id="A0A9X0MJS4"/>
<dbReference type="EMBL" id="LOMO01000001">
    <property type="protein sequence ID" value="KXY50980.1"/>
    <property type="molecule type" value="Genomic_DNA"/>
</dbReference>
<organism evidence="1 2">
    <name type="scientific">Bacillus cereus</name>
    <dbReference type="NCBI Taxonomy" id="1396"/>
    <lineage>
        <taxon>Bacteria</taxon>
        <taxon>Bacillati</taxon>
        <taxon>Bacillota</taxon>
        <taxon>Bacilli</taxon>
        <taxon>Bacillales</taxon>
        <taxon>Bacillaceae</taxon>
        <taxon>Bacillus</taxon>
        <taxon>Bacillus cereus group</taxon>
    </lineage>
</organism>
<accession>A0A9X0MJS4</accession>
<dbReference type="RefSeq" id="WP_061662312.1">
    <property type="nucleotide sequence ID" value="NZ_LOMO01000001.1"/>
</dbReference>
<sequence length="208" mass="24104">MTKKIRLIRTMVTEYVPNPECYDKGMTIEEMAQSDAEQDDLETIFSEIEKDEVKWEIINGDSTCFVKDVSEAESVEVRNVIPTILEEQEVVVAWARKKKEDWNVSSIIEALVSEKPSKTLKKDEEYMRAREVYRGKNNSWRDSVLLAIQMNIYRMENDIKQGQLVTNGCAIGFAGEFDFSERSFHLFATKDESIKIGKYLMDDFQSVK</sequence>
<protein>
    <submittedName>
        <fullName evidence="1">Uncharacterized protein</fullName>
    </submittedName>
</protein>
<evidence type="ECO:0000313" key="2">
    <source>
        <dbReference type="Proteomes" id="UP000075476"/>
    </source>
</evidence>
<evidence type="ECO:0000313" key="1">
    <source>
        <dbReference type="EMBL" id="KXY50980.1"/>
    </source>
</evidence>
<dbReference type="Proteomes" id="UP000075476">
    <property type="component" value="Unassembled WGS sequence"/>
</dbReference>
<proteinExistence type="predicted"/>
<gene>
    <name evidence="1" type="ORF">AT268_31035</name>
</gene>